<reference evidence="3" key="1">
    <citation type="journal article" date="2006" name="PLoS Biol.">
        <title>Macronuclear genome sequence of the ciliate Tetrahymena thermophila, a model eukaryote.</title>
        <authorList>
            <person name="Eisen J.A."/>
            <person name="Coyne R.S."/>
            <person name="Wu M."/>
            <person name="Wu D."/>
            <person name="Thiagarajan M."/>
            <person name="Wortman J.R."/>
            <person name="Badger J.H."/>
            <person name="Ren Q."/>
            <person name="Amedeo P."/>
            <person name="Jones K.M."/>
            <person name="Tallon L.J."/>
            <person name="Delcher A.L."/>
            <person name="Salzberg S.L."/>
            <person name="Silva J.C."/>
            <person name="Haas B.J."/>
            <person name="Majoros W.H."/>
            <person name="Farzad M."/>
            <person name="Carlton J.M."/>
            <person name="Smith R.K. Jr."/>
            <person name="Garg J."/>
            <person name="Pearlman R.E."/>
            <person name="Karrer K.M."/>
            <person name="Sun L."/>
            <person name="Manning G."/>
            <person name="Elde N.C."/>
            <person name="Turkewitz A.P."/>
            <person name="Asai D.J."/>
            <person name="Wilkes D.E."/>
            <person name="Wang Y."/>
            <person name="Cai H."/>
            <person name="Collins K."/>
            <person name="Stewart B.A."/>
            <person name="Lee S.R."/>
            <person name="Wilamowska K."/>
            <person name="Weinberg Z."/>
            <person name="Ruzzo W.L."/>
            <person name="Wloga D."/>
            <person name="Gaertig J."/>
            <person name="Frankel J."/>
            <person name="Tsao C.-C."/>
            <person name="Gorovsky M.A."/>
            <person name="Keeling P.J."/>
            <person name="Waller R.F."/>
            <person name="Patron N.J."/>
            <person name="Cherry J.M."/>
            <person name="Stover N.A."/>
            <person name="Krieger C.J."/>
            <person name="del Toro C."/>
            <person name="Ryder H.F."/>
            <person name="Williamson S.C."/>
            <person name="Barbeau R.A."/>
            <person name="Hamilton E.P."/>
            <person name="Orias E."/>
        </authorList>
    </citation>
    <scope>NUCLEOTIDE SEQUENCE [LARGE SCALE GENOMIC DNA]</scope>
    <source>
        <strain evidence="3">SB210</strain>
    </source>
</reference>
<keyword evidence="3" id="KW-1185">Reference proteome</keyword>
<feature type="compositionally biased region" description="Polar residues" evidence="1">
    <location>
        <begin position="320"/>
        <end position="339"/>
    </location>
</feature>
<feature type="compositionally biased region" description="Polar residues" evidence="1">
    <location>
        <begin position="178"/>
        <end position="212"/>
    </location>
</feature>
<organism evidence="2 3">
    <name type="scientific">Tetrahymena thermophila (strain SB210)</name>
    <dbReference type="NCBI Taxonomy" id="312017"/>
    <lineage>
        <taxon>Eukaryota</taxon>
        <taxon>Sar</taxon>
        <taxon>Alveolata</taxon>
        <taxon>Ciliophora</taxon>
        <taxon>Intramacronucleata</taxon>
        <taxon>Oligohymenophorea</taxon>
        <taxon>Hymenostomatida</taxon>
        <taxon>Tetrahymenina</taxon>
        <taxon>Tetrahymenidae</taxon>
        <taxon>Tetrahymena</taxon>
    </lineage>
</organism>
<feature type="region of interest" description="Disordered" evidence="1">
    <location>
        <begin position="320"/>
        <end position="340"/>
    </location>
</feature>
<evidence type="ECO:0000313" key="3">
    <source>
        <dbReference type="Proteomes" id="UP000009168"/>
    </source>
</evidence>
<evidence type="ECO:0000256" key="1">
    <source>
        <dbReference type="SAM" id="MobiDB-lite"/>
    </source>
</evidence>
<name>Q23DG6_TETTS</name>
<dbReference type="Proteomes" id="UP000009168">
    <property type="component" value="Unassembled WGS sequence"/>
</dbReference>
<evidence type="ECO:0000313" key="2">
    <source>
        <dbReference type="EMBL" id="EAR94370.1"/>
    </source>
</evidence>
<dbReference type="AlphaFoldDB" id="Q23DG6"/>
<dbReference type="HOGENOM" id="CLU_680623_0_0_1"/>
<dbReference type="RefSeq" id="XP_001014720.1">
    <property type="nucleotide sequence ID" value="XM_001014720.1"/>
</dbReference>
<dbReference type="KEGG" id="tet:TTHERM_00047250"/>
<accession>Q23DG6</accession>
<dbReference type="GeneID" id="7845009"/>
<dbReference type="EMBL" id="GG662712">
    <property type="protein sequence ID" value="EAR94370.1"/>
    <property type="molecule type" value="Genomic_DNA"/>
</dbReference>
<protein>
    <submittedName>
        <fullName evidence="2">Uncharacterized protein</fullName>
    </submittedName>
</protein>
<dbReference type="eggNOG" id="ENOG502SYJC">
    <property type="taxonomic scope" value="Eukaryota"/>
</dbReference>
<feature type="region of interest" description="Disordered" evidence="1">
    <location>
        <begin position="178"/>
        <end position="220"/>
    </location>
</feature>
<sequence length="405" mass="46841">MGCSPSNSSSSSKGDKDSSNCLIVQIVDPQNQHVVELKYHGVNNKKEDYLMNIMNTIFFADEKNSKIDICFNSLYCKKDDRYHYYLYRLLNVEIENVKQPYSGKLWVLYIQNKPMDWDQIVNTNQKFDFSKGGKIVWKFEKYTQATAEHLSVTHEISQQNNLDYLKNVGQYETKMLNDQSRQQTGGVTNQQNLYTGQDKSTTDNTQISLQKRTSQEQEDVQKKKYANVGYGLDAPSSIFNPELQGHPNTRKLLVTESSNIYQNNINYLNTEDDVRQIQPPLQTEVGPIENSDYRNVFDTQNNEDSAINEKNQIWSFNGTKKSSKATNGFQNQRNSSGNKEQLYRITSDKKIEQTVKYLEGDENIISEKESARDHSTNANEQKNLHCANTHSYKFQEHFENTQKVK</sequence>
<proteinExistence type="predicted"/>
<gene>
    <name evidence="2" type="ORF">TTHERM_00047250</name>
</gene>
<dbReference type="InParanoid" id="Q23DG6"/>